<keyword evidence="4" id="KW-0206">Cytoskeleton</keyword>
<dbReference type="SMART" id="SM01349">
    <property type="entry name" value="TOG"/>
    <property type="match status" value="1"/>
</dbReference>
<evidence type="ECO:0000256" key="4">
    <source>
        <dbReference type="ARBA" id="ARBA00023212"/>
    </source>
</evidence>
<dbReference type="GO" id="GO:0007051">
    <property type="term" value="P:spindle organization"/>
    <property type="evidence" value="ECO:0007669"/>
    <property type="project" value="InterPro"/>
</dbReference>
<evidence type="ECO:0000259" key="7">
    <source>
        <dbReference type="SMART" id="SM01349"/>
    </source>
</evidence>
<sequence length="261" mass="29656">MELCTNKKCELRHYTLVRILGAYKDVRISTYIYAKRSAIFAAFILHAISVDITKSHKIHQPELGFGSGVLESQSALIGTVSSNGIEVLTYLIDRLGSDFRPYLPTVLPNVVDRLGDAKDTVREKSQLLILKLLERNVLTPQTLIERLQPCFTHKNAKIREEVLRCLVNTLNEHGAHSLTLNRFIPDIVNLLSDPTATVRDTAFNTLVDLYKHVGDKLRIDLQRRNIVPQSKWPHLAARFDEAKSRESCSSQRRRALTSQMK</sequence>
<dbReference type="Pfam" id="PF12348">
    <property type="entry name" value="CLASP_N"/>
    <property type="match status" value="1"/>
</dbReference>
<evidence type="ECO:0000313" key="9">
    <source>
        <dbReference type="Proteomes" id="UP001162162"/>
    </source>
</evidence>
<protein>
    <recommendedName>
        <fullName evidence="7">TOG domain-containing protein</fullName>
    </recommendedName>
</protein>
<dbReference type="InterPro" id="IPR016024">
    <property type="entry name" value="ARM-type_fold"/>
</dbReference>
<keyword evidence="9" id="KW-1185">Reference proteome</keyword>
<dbReference type="GO" id="GO:0051010">
    <property type="term" value="F:microtubule plus-end binding"/>
    <property type="evidence" value="ECO:0007669"/>
    <property type="project" value="InterPro"/>
</dbReference>
<comment type="caution">
    <text evidence="8">The sequence shown here is derived from an EMBL/GenBank/DDBJ whole genome shotgun (WGS) entry which is preliminary data.</text>
</comment>
<dbReference type="GO" id="GO:0061863">
    <property type="term" value="F:microtubule plus end polymerase"/>
    <property type="evidence" value="ECO:0007669"/>
    <property type="project" value="InterPro"/>
</dbReference>
<dbReference type="PROSITE" id="PS50077">
    <property type="entry name" value="HEAT_REPEAT"/>
    <property type="match status" value="1"/>
</dbReference>
<dbReference type="SUPFAM" id="SSF48371">
    <property type="entry name" value="ARM repeat"/>
    <property type="match status" value="1"/>
</dbReference>
<dbReference type="GO" id="GO:0030951">
    <property type="term" value="P:establishment or maintenance of microtubule cytoskeleton polarity"/>
    <property type="evidence" value="ECO:0007669"/>
    <property type="project" value="InterPro"/>
</dbReference>
<feature type="repeat" description="HEAT" evidence="6">
    <location>
        <begin position="183"/>
        <end position="221"/>
    </location>
</feature>
<dbReference type="Gene3D" id="1.25.10.10">
    <property type="entry name" value="Leucine-rich Repeat Variant"/>
    <property type="match status" value="1"/>
</dbReference>
<dbReference type="InterPro" id="IPR034085">
    <property type="entry name" value="TOG"/>
</dbReference>
<dbReference type="InterPro" id="IPR045110">
    <property type="entry name" value="XMAP215"/>
</dbReference>
<evidence type="ECO:0000256" key="5">
    <source>
        <dbReference type="ARBA" id="ARBA00025722"/>
    </source>
</evidence>
<dbReference type="InterPro" id="IPR021133">
    <property type="entry name" value="HEAT_type_2"/>
</dbReference>
<reference evidence="8" key="1">
    <citation type="journal article" date="2023" name="Insect Mol. Biol.">
        <title>Genome sequencing provides insights into the evolution of gene families encoding plant cell wall-degrading enzymes in longhorned beetles.</title>
        <authorList>
            <person name="Shin N.R."/>
            <person name="Okamura Y."/>
            <person name="Kirsch R."/>
            <person name="Pauchet Y."/>
        </authorList>
    </citation>
    <scope>NUCLEOTIDE SEQUENCE</scope>
    <source>
        <strain evidence="8">AMC_N1</strain>
    </source>
</reference>
<evidence type="ECO:0000256" key="3">
    <source>
        <dbReference type="ARBA" id="ARBA00022737"/>
    </source>
</evidence>
<dbReference type="GO" id="GO:0005856">
    <property type="term" value="C:cytoskeleton"/>
    <property type="evidence" value="ECO:0007669"/>
    <property type="project" value="UniProtKB-SubCell"/>
</dbReference>
<proteinExistence type="inferred from homology"/>
<evidence type="ECO:0000313" key="8">
    <source>
        <dbReference type="EMBL" id="KAJ8951226.1"/>
    </source>
</evidence>
<evidence type="ECO:0000256" key="1">
    <source>
        <dbReference type="ARBA" id="ARBA00004245"/>
    </source>
</evidence>
<evidence type="ECO:0000256" key="6">
    <source>
        <dbReference type="PROSITE-ProRule" id="PRU00103"/>
    </source>
</evidence>
<dbReference type="AlphaFoldDB" id="A0AAV8YIX9"/>
<dbReference type="InterPro" id="IPR024395">
    <property type="entry name" value="CLASP_N_dom"/>
</dbReference>
<dbReference type="Proteomes" id="UP001162162">
    <property type="component" value="Unassembled WGS sequence"/>
</dbReference>
<organism evidence="8 9">
    <name type="scientific">Aromia moschata</name>
    <dbReference type="NCBI Taxonomy" id="1265417"/>
    <lineage>
        <taxon>Eukaryota</taxon>
        <taxon>Metazoa</taxon>
        <taxon>Ecdysozoa</taxon>
        <taxon>Arthropoda</taxon>
        <taxon>Hexapoda</taxon>
        <taxon>Insecta</taxon>
        <taxon>Pterygota</taxon>
        <taxon>Neoptera</taxon>
        <taxon>Endopterygota</taxon>
        <taxon>Coleoptera</taxon>
        <taxon>Polyphaga</taxon>
        <taxon>Cucujiformia</taxon>
        <taxon>Chrysomeloidea</taxon>
        <taxon>Cerambycidae</taxon>
        <taxon>Cerambycinae</taxon>
        <taxon>Callichromatini</taxon>
        <taxon>Aromia</taxon>
    </lineage>
</organism>
<evidence type="ECO:0000256" key="2">
    <source>
        <dbReference type="ARBA" id="ARBA00022490"/>
    </source>
</evidence>
<comment type="similarity">
    <text evidence="5">Belongs to the TOG/XMAP215 family.</text>
</comment>
<gene>
    <name evidence="8" type="ORF">NQ318_010253</name>
</gene>
<dbReference type="GO" id="GO:0046785">
    <property type="term" value="P:microtubule polymerization"/>
    <property type="evidence" value="ECO:0007669"/>
    <property type="project" value="InterPro"/>
</dbReference>
<dbReference type="PANTHER" id="PTHR12609">
    <property type="entry name" value="MICROTUBULE ASSOCIATED PROTEIN XMAP215"/>
    <property type="match status" value="1"/>
</dbReference>
<dbReference type="InterPro" id="IPR011989">
    <property type="entry name" value="ARM-like"/>
</dbReference>
<name>A0AAV8YIX9_9CUCU</name>
<dbReference type="EMBL" id="JAPWTK010000088">
    <property type="protein sequence ID" value="KAJ8951226.1"/>
    <property type="molecule type" value="Genomic_DNA"/>
</dbReference>
<keyword evidence="2" id="KW-0963">Cytoplasm</keyword>
<comment type="subcellular location">
    <subcellularLocation>
        <location evidence="1">Cytoplasm</location>
        <location evidence="1">Cytoskeleton</location>
    </subcellularLocation>
</comment>
<keyword evidence="3" id="KW-0677">Repeat</keyword>
<accession>A0AAV8YIX9</accession>
<feature type="domain" description="TOG" evidence="7">
    <location>
        <begin position="25"/>
        <end position="248"/>
    </location>
</feature>